<keyword evidence="5 6" id="KW-0408">Iron</keyword>
<protein>
    <submittedName>
        <fullName evidence="10">C-type cytochrome</fullName>
    </submittedName>
</protein>
<feature type="domain" description="Cytochrome c" evidence="9">
    <location>
        <begin position="51"/>
        <end position="136"/>
    </location>
</feature>
<evidence type="ECO:0000256" key="6">
    <source>
        <dbReference type="PIRSR" id="PIRSR602324-1"/>
    </source>
</evidence>
<feature type="binding site" description="covalent" evidence="6">
    <location>
        <position position="114"/>
    </location>
    <ligand>
        <name>heme c</name>
        <dbReference type="ChEBI" id="CHEBI:61717"/>
    </ligand>
</feature>
<dbReference type="RefSeq" id="WP_279296474.1">
    <property type="nucleotide sequence ID" value="NZ_JAOTIF010000004.1"/>
</dbReference>
<evidence type="ECO:0000259" key="9">
    <source>
        <dbReference type="PROSITE" id="PS51007"/>
    </source>
</evidence>
<keyword evidence="2 6" id="KW-0349">Heme</keyword>
<dbReference type="Proteomes" id="UP001155483">
    <property type="component" value="Unassembled WGS sequence"/>
</dbReference>
<dbReference type="Gene3D" id="1.10.760.10">
    <property type="entry name" value="Cytochrome c-like domain"/>
    <property type="match status" value="1"/>
</dbReference>
<feature type="chain" id="PRO_5040805262" evidence="8">
    <location>
        <begin position="26"/>
        <end position="137"/>
    </location>
</feature>
<accession>A0A9X2XUB4</accession>
<evidence type="ECO:0000256" key="5">
    <source>
        <dbReference type="ARBA" id="ARBA00023004"/>
    </source>
</evidence>
<evidence type="ECO:0000256" key="8">
    <source>
        <dbReference type="SAM" id="SignalP"/>
    </source>
</evidence>
<organism evidence="10 11">
    <name type="scientific">Paraflavisolibacter caeni</name>
    <dbReference type="NCBI Taxonomy" id="2982496"/>
    <lineage>
        <taxon>Bacteria</taxon>
        <taxon>Pseudomonadati</taxon>
        <taxon>Bacteroidota</taxon>
        <taxon>Chitinophagia</taxon>
        <taxon>Chitinophagales</taxon>
        <taxon>Chitinophagaceae</taxon>
        <taxon>Paraflavisolibacter</taxon>
    </lineage>
</organism>
<feature type="binding site" description="covalent" evidence="6">
    <location>
        <position position="65"/>
    </location>
    <ligand>
        <name>heme c</name>
        <dbReference type="ChEBI" id="CHEBI:61717"/>
    </ligand>
</feature>
<evidence type="ECO:0000256" key="4">
    <source>
        <dbReference type="ARBA" id="ARBA00022982"/>
    </source>
</evidence>
<evidence type="ECO:0000256" key="7">
    <source>
        <dbReference type="SAM" id="MobiDB-lite"/>
    </source>
</evidence>
<keyword evidence="4" id="KW-0249">Electron transport</keyword>
<evidence type="ECO:0000313" key="10">
    <source>
        <dbReference type="EMBL" id="MCU7549030.1"/>
    </source>
</evidence>
<dbReference type="Pfam" id="PF00034">
    <property type="entry name" value="Cytochrom_C"/>
    <property type="match status" value="1"/>
</dbReference>
<keyword evidence="1" id="KW-0813">Transport</keyword>
<evidence type="ECO:0000313" key="11">
    <source>
        <dbReference type="Proteomes" id="UP001155483"/>
    </source>
</evidence>
<feature type="signal peptide" evidence="8">
    <location>
        <begin position="1"/>
        <end position="25"/>
    </location>
</feature>
<dbReference type="PROSITE" id="PS51007">
    <property type="entry name" value="CYTC"/>
    <property type="match status" value="1"/>
</dbReference>
<evidence type="ECO:0000256" key="2">
    <source>
        <dbReference type="ARBA" id="ARBA00022617"/>
    </source>
</evidence>
<feature type="binding site" description="covalent" evidence="6">
    <location>
        <position position="69"/>
    </location>
    <ligand>
        <name>heme c</name>
        <dbReference type="ChEBI" id="CHEBI:61717"/>
    </ligand>
</feature>
<dbReference type="GO" id="GO:0020037">
    <property type="term" value="F:heme binding"/>
    <property type="evidence" value="ECO:0007669"/>
    <property type="project" value="InterPro"/>
</dbReference>
<keyword evidence="8" id="KW-0732">Signal</keyword>
<dbReference type="InterPro" id="IPR036909">
    <property type="entry name" value="Cyt_c-like_dom_sf"/>
</dbReference>
<dbReference type="GO" id="GO:0009055">
    <property type="term" value="F:electron transfer activity"/>
    <property type="evidence" value="ECO:0007669"/>
    <property type="project" value="InterPro"/>
</dbReference>
<dbReference type="AlphaFoldDB" id="A0A9X2XUB4"/>
<dbReference type="GO" id="GO:0005506">
    <property type="term" value="F:iron ion binding"/>
    <property type="evidence" value="ECO:0007669"/>
    <property type="project" value="InterPro"/>
</dbReference>
<reference evidence="10" key="2">
    <citation type="submission" date="2023-04" db="EMBL/GenBank/DDBJ databases">
        <title>Paracnuella aquatica gen. nov., sp. nov., a member of the family Chitinophagaceae isolated from a hot spring.</title>
        <authorList>
            <person name="Wang C."/>
        </authorList>
    </citation>
    <scope>NUCLEOTIDE SEQUENCE</scope>
    <source>
        <strain evidence="10">LB-8</strain>
    </source>
</reference>
<dbReference type="PRINTS" id="PR00606">
    <property type="entry name" value="CYTCHROMECID"/>
</dbReference>
<evidence type="ECO:0000256" key="1">
    <source>
        <dbReference type="ARBA" id="ARBA00022448"/>
    </source>
</evidence>
<name>A0A9X2XUB4_9BACT</name>
<comment type="caution">
    <text evidence="10">The sequence shown here is derived from an EMBL/GenBank/DDBJ whole genome shotgun (WGS) entry which is preliminary data.</text>
</comment>
<keyword evidence="11" id="KW-1185">Reference proteome</keyword>
<dbReference type="EMBL" id="JAOTIF010000004">
    <property type="protein sequence ID" value="MCU7549030.1"/>
    <property type="molecule type" value="Genomic_DNA"/>
</dbReference>
<dbReference type="PROSITE" id="PS51257">
    <property type="entry name" value="PROKAR_LIPOPROTEIN"/>
    <property type="match status" value="1"/>
</dbReference>
<dbReference type="InterPro" id="IPR009056">
    <property type="entry name" value="Cyt_c-like_dom"/>
</dbReference>
<feature type="region of interest" description="Disordered" evidence="7">
    <location>
        <begin position="21"/>
        <end position="50"/>
    </location>
</feature>
<reference evidence="10" key="1">
    <citation type="submission" date="2022-09" db="EMBL/GenBank/DDBJ databases">
        <authorList>
            <person name="Yuan C."/>
            <person name="Ke Z."/>
        </authorList>
    </citation>
    <scope>NUCLEOTIDE SEQUENCE</scope>
    <source>
        <strain evidence="10">LB-8</strain>
    </source>
</reference>
<sequence>MKKSFIVFSVLVAMIACNSSGDKSAEEKTTETPATEQPAEAAPATDLSSNPDYVKGIELEAKNDCGTCHKIDEKLIGPPFREIAAKYPMTDENLDSLSAKVIRGGTGVWGKVPMTPHPNLSKDDAKAIVKYILLLKK</sequence>
<feature type="compositionally biased region" description="Low complexity" evidence="7">
    <location>
        <begin position="31"/>
        <end position="45"/>
    </location>
</feature>
<dbReference type="InterPro" id="IPR002324">
    <property type="entry name" value="Cyt_c_ID"/>
</dbReference>
<comment type="PTM">
    <text evidence="6">Binds 1 heme c group covalently per subunit.</text>
</comment>
<evidence type="ECO:0000256" key="3">
    <source>
        <dbReference type="ARBA" id="ARBA00022723"/>
    </source>
</evidence>
<keyword evidence="3 6" id="KW-0479">Metal-binding</keyword>
<gene>
    <name evidence="10" type="ORF">OCK74_07875</name>
</gene>
<dbReference type="SUPFAM" id="SSF46626">
    <property type="entry name" value="Cytochrome c"/>
    <property type="match status" value="1"/>
</dbReference>
<proteinExistence type="predicted"/>